<dbReference type="Pfam" id="PF07670">
    <property type="entry name" value="Gate"/>
    <property type="match status" value="1"/>
</dbReference>
<reference evidence="4 5" key="1">
    <citation type="journal article" date="2014" name="PLoS ONE">
        <title>Rumen cellulosomics: divergent fiber-degrading strategies revealed by comparative genome-wide analysis of six ruminococcal strains.</title>
        <authorList>
            <person name="Dassa B."/>
            <person name="Borovok I."/>
            <person name="Ruimy-Israeli V."/>
            <person name="Lamed R."/>
            <person name="Flint H.J."/>
            <person name="Duncan S.H."/>
            <person name="Henrissat B."/>
            <person name="Coutinho P."/>
            <person name="Morrison M."/>
            <person name="Mosoni P."/>
            <person name="Yeoman C.J."/>
            <person name="White B.A."/>
            <person name="Bayer E.A."/>
        </authorList>
    </citation>
    <scope>NUCLEOTIDE SEQUENCE [LARGE SCALE GENOMIC DNA]</scope>
    <source>
        <strain evidence="4 5">007c</strain>
    </source>
</reference>
<evidence type="ECO:0000256" key="1">
    <source>
        <dbReference type="SAM" id="Phobius"/>
    </source>
</evidence>
<dbReference type="EMBL" id="ATAX01000023">
    <property type="protein sequence ID" value="EWM53942.1"/>
    <property type="molecule type" value="Genomic_DNA"/>
</dbReference>
<proteinExistence type="predicted"/>
<feature type="transmembrane region" description="Helical" evidence="1">
    <location>
        <begin position="193"/>
        <end position="212"/>
    </location>
</feature>
<evidence type="ECO:0000259" key="3">
    <source>
        <dbReference type="Pfam" id="PF07670"/>
    </source>
</evidence>
<dbReference type="InterPro" id="IPR011642">
    <property type="entry name" value="Gate_dom"/>
</dbReference>
<protein>
    <recommendedName>
        <fullName evidence="6">Nucleoside transporter/FeoB GTPase Gate domain-containing protein</fullName>
    </recommendedName>
</protein>
<dbReference type="PATRIC" id="fig|1341157.4.peg.1590"/>
<dbReference type="eggNOG" id="COG0370">
    <property type="taxonomic scope" value="Bacteria"/>
</dbReference>
<gene>
    <name evidence="4" type="ORF">RF007C_09530</name>
</gene>
<dbReference type="GO" id="GO:0005886">
    <property type="term" value="C:plasma membrane"/>
    <property type="evidence" value="ECO:0007669"/>
    <property type="project" value="TreeGrafter"/>
</dbReference>
<organism evidence="4 5">
    <name type="scientific">Ruminococcus flavefaciens 007c</name>
    <dbReference type="NCBI Taxonomy" id="1341157"/>
    <lineage>
        <taxon>Bacteria</taxon>
        <taxon>Bacillati</taxon>
        <taxon>Bacillota</taxon>
        <taxon>Clostridia</taxon>
        <taxon>Eubacteriales</taxon>
        <taxon>Oscillospiraceae</taxon>
        <taxon>Ruminococcus</taxon>
    </lineage>
</organism>
<dbReference type="InterPro" id="IPR050860">
    <property type="entry name" value="FeoB_GTPase"/>
</dbReference>
<dbReference type="GO" id="GO:0015093">
    <property type="term" value="F:ferrous iron transmembrane transporter activity"/>
    <property type="evidence" value="ECO:0007669"/>
    <property type="project" value="InterPro"/>
</dbReference>
<accession>W7UZM4</accession>
<sequence>MPLKIIIVSKVFSRKLAQKNTRSGMIMELPPYHKAHWKHIIKEAFFKSWDIFKRALGTVTLVAILFYVLSFSKDGNVDNSLLYRIGTFIEPVTKFFGMGWQTFMAFISGAFAKEAVLGTLNAVFMDDNSLMEATFFSKTASTDTALLGTAISSAISPAEALAFMFATTFHIPCIMALSTTYKESHSLKWTVKVALFYICNALILSFIVYHIASIFM</sequence>
<feature type="transmembrane region" description="Helical" evidence="1">
    <location>
        <begin position="51"/>
        <end position="69"/>
    </location>
</feature>
<evidence type="ECO:0000313" key="5">
    <source>
        <dbReference type="Proteomes" id="UP000019365"/>
    </source>
</evidence>
<feature type="domain" description="Ferrous iron transport protein B C-terminal" evidence="2">
    <location>
        <begin position="5"/>
        <end position="45"/>
    </location>
</feature>
<keyword evidence="1" id="KW-0472">Membrane</keyword>
<keyword evidence="1" id="KW-0812">Transmembrane</keyword>
<keyword evidence="1" id="KW-1133">Transmembrane helix</keyword>
<comment type="caution">
    <text evidence="4">The sequence shown here is derived from an EMBL/GenBank/DDBJ whole genome shotgun (WGS) entry which is preliminary data.</text>
</comment>
<evidence type="ECO:0000313" key="4">
    <source>
        <dbReference type="EMBL" id="EWM53942.1"/>
    </source>
</evidence>
<evidence type="ECO:0008006" key="6">
    <source>
        <dbReference type="Google" id="ProtNLM"/>
    </source>
</evidence>
<dbReference type="PANTHER" id="PTHR43185:SF1">
    <property type="entry name" value="FE(2+) TRANSPORTER FEOB"/>
    <property type="match status" value="1"/>
</dbReference>
<keyword evidence="5" id="KW-1185">Reference proteome</keyword>
<dbReference type="PANTHER" id="PTHR43185">
    <property type="entry name" value="FERROUS IRON TRANSPORT PROTEIN B"/>
    <property type="match status" value="1"/>
</dbReference>
<dbReference type="Proteomes" id="UP000019365">
    <property type="component" value="Unassembled WGS sequence"/>
</dbReference>
<name>W7UZM4_RUMFL</name>
<dbReference type="RefSeq" id="WP_242836283.1">
    <property type="nucleotide sequence ID" value="NZ_ATAX01000023.1"/>
</dbReference>
<evidence type="ECO:0000259" key="2">
    <source>
        <dbReference type="Pfam" id="PF07664"/>
    </source>
</evidence>
<dbReference type="InterPro" id="IPR011640">
    <property type="entry name" value="Fe2_transport_prot_B_C"/>
</dbReference>
<feature type="domain" description="Nucleoside transporter/FeoB GTPase Gate" evidence="3">
    <location>
        <begin position="58"/>
        <end position="183"/>
    </location>
</feature>
<dbReference type="Pfam" id="PF07664">
    <property type="entry name" value="FeoB_C"/>
    <property type="match status" value="1"/>
</dbReference>
<dbReference type="AlphaFoldDB" id="W7UZM4"/>